<organism evidence="1 2">
    <name type="scientific">Enterococcus gallinarum</name>
    <dbReference type="NCBI Taxonomy" id="1353"/>
    <lineage>
        <taxon>Bacteria</taxon>
        <taxon>Bacillati</taxon>
        <taxon>Bacillota</taxon>
        <taxon>Bacilli</taxon>
        <taxon>Lactobacillales</taxon>
        <taxon>Enterococcaceae</taxon>
        <taxon>Enterococcus</taxon>
    </lineage>
</organism>
<dbReference type="OrthoDB" id="2186811at2"/>
<name>A0A376GYW5_ENTGA</name>
<reference evidence="1 2" key="1">
    <citation type="submission" date="2018-06" db="EMBL/GenBank/DDBJ databases">
        <authorList>
            <consortium name="Pathogen Informatics"/>
            <person name="Doyle S."/>
        </authorList>
    </citation>
    <scope>NUCLEOTIDE SEQUENCE [LARGE SCALE GENOMIC DNA]</scope>
    <source>
        <strain evidence="1 2">NCTC12360</strain>
    </source>
</reference>
<sequence length="96" mass="11254">MGLKPLEKVEEVKHGDIVRVVSHEQNCGIDEGAFKAIVVNSKEDGLILVPENFEERVFRAVENGAYWEIGVEWLLENDVEIYLLYRFDQLVKEYWR</sequence>
<dbReference type="AlphaFoldDB" id="A0A376GYW5"/>
<dbReference type="Proteomes" id="UP000254807">
    <property type="component" value="Unassembled WGS sequence"/>
</dbReference>
<accession>A0A376GYW5</accession>
<protein>
    <submittedName>
        <fullName evidence="1">Uncharacterized protein</fullName>
    </submittedName>
</protein>
<gene>
    <name evidence="1" type="ORF">NCTC12360_00159</name>
</gene>
<evidence type="ECO:0000313" key="1">
    <source>
        <dbReference type="EMBL" id="STD81745.1"/>
    </source>
</evidence>
<dbReference type="EMBL" id="UFYW01000001">
    <property type="protein sequence ID" value="STD81745.1"/>
    <property type="molecule type" value="Genomic_DNA"/>
</dbReference>
<evidence type="ECO:0000313" key="2">
    <source>
        <dbReference type="Proteomes" id="UP000254807"/>
    </source>
</evidence>
<dbReference type="RefSeq" id="WP_060814032.1">
    <property type="nucleotide sequence ID" value="NZ_JAMXHF010000059.1"/>
</dbReference>
<proteinExistence type="predicted"/>
<keyword evidence="2" id="KW-1185">Reference proteome</keyword>